<feature type="domain" description="DXP reductoisomerase C-terminal" evidence="12">
    <location>
        <begin position="270"/>
        <end position="386"/>
    </location>
</feature>
<evidence type="ECO:0000256" key="9">
    <source>
        <dbReference type="HAMAP-Rule" id="MF_00183"/>
    </source>
</evidence>
<organism evidence="13">
    <name type="scientific">uncultured Solirubrobacteraceae bacterium</name>
    <dbReference type="NCBI Taxonomy" id="1162706"/>
    <lineage>
        <taxon>Bacteria</taxon>
        <taxon>Bacillati</taxon>
        <taxon>Actinomycetota</taxon>
        <taxon>Thermoleophilia</taxon>
        <taxon>Solirubrobacterales</taxon>
        <taxon>Solirubrobacteraceae</taxon>
        <taxon>environmental samples</taxon>
    </lineage>
</organism>
<feature type="binding site" evidence="9">
    <location>
        <position position="14"/>
    </location>
    <ligand>
        <name>NADPH</name>
        <dbReference type="ChEBI" id="CHEBI:57783"/>
    </ligand>
</feature>
<keyword evidence="4 9" id="KW-0521">NADP</keyword>
<dbReference type="InterPro" id="IPR036291">
    <property type="entry name" value="NAD(P)-bd_dom_sf"/>
</dbReference>
<feature type="binding site" evidence="9">
    <location>
        <position position="161"/>
    </location>
    <ligand>
        <name>Mn(2+)</name>
        <dbReference type="ChEBI" id="CHEBI:29035"/>
    </ligand>
</feature>
<dbReference type="SUPFAM" id="SSF51735">
    <property type="entry name" value="NAD(P)-binding Rossmann-fold domains"/>
    <property type="match status" value="1"/>
</dbReference>
<evidence type="ECO:0000256" key="5">
    <source>
        <dbReference type="ARBA" id="ARBA00023002"/>
    </source>
</evidence>
<feature type="binding site" evidence="9">
    <location>
        <position position="230"/>
    </location>
    <ligand>
        <name>1-deoxy-D-xylulose 5-phosphate</name>
        <dbReference type="ChEBI" id="CHEBI:57792"/>
    </ligand>
</feature>
<evidence type="ECO:0000256" key="2">
    <source>
        <dbReference type="ARBA" id="ARBA00006825"/>
    </source>
</evidence>
<accession>A0A6J4SEM0</accession>
<protein>
    <recommendedName>
        <fullName evidence="9">1-deoxy-D-xylulose 5-phosphate reductoisomerase</fullName>
        <shortName evidence="9">DXP reductoisomerase</shortName>
        <ecNumber evidence="9">1.1.1.267</ecNumber>
    </recommendedName>
    <alternativeName>
        <fullName evidence="9">1-deoxyxylulose-5-phosphate reductoisomerase</fullName>
    </alternativeName>
    <alternativeName>
        <fullName evidence="9">2-C-methyl-D-erythritol 4-phosphate synthase</fullName>
    </alternativeName>
</protein>
<feature type="binding site" evidence="9">
    <location>
        <position position="230"/>
    </location>
    <ligand>
        <name>Mn(2+)</name>
        <dbReference type="ChEBI" id="CHEBI:29035"/>
    </ligand>
</feature>
<evidence type="ECO:0000313" key="13">
    <source>
        <dbReference type="EMBL" id="CAA9492049.1"/>
    </source>
</evidence>
<keyword evidence="9" id="KW-0460">Magnesium</keyword>
<evidence type="ECO:0000256" key="3">
    <source>
        <dbReference type="ARBA" id="ARBA00022723"/>
    </source>
</evidence>
<dbReference type="GO" id="GO:0030604">
    <property type="term" value="F:1-deoxy-D-xylulose-5-phosphate reductoisomerase activity"/>
    <property type="evidence" value="ECO:0007669"/>
    <property type="project" value="UniProtKB-UniRule"/>
</dbReference>
<feature type="binding site" evidence="9">
    <location>
        <position position="161"/>
    </location>
    <ligand>
        <name>1-deoxy-D-xylulose 5-phosphate</name>
        <dbReference type="ChEBI" id="CHEBI:57792"/>
    </ligand>
</feature>
<dbReference type="HAMAP" id="MF_00183">
    <property type="entry name" value="DXP_reductoisom"/>
    <property type="match status" value="1"/>
</dbReference>
<name>A0A6J4SEM0_9ACTN</name>
<dbReference type="PIRSF" id="PIRSF006205">
    <property type="entry name" value="Dxp_reductismrs"/>
    <property type="match status" value="1"/>
</dbReference>
<dbReference type="PANTHER" id="PTHR30525:SF0">
    <property type="entry name" value="1-DEOXY-D-XYLULOSE 5-PHOSPHATE REDUCTOISOMERASE, CHLOROPLASTIC"/>
    <property type="match status" value="1"/>
</dbReference>
<dbReference type="PANTHER" id="PTHR30525">
    <property type="entry name" value="1-DEOXY-D-XYLULOSE 5-PHOSPHATE REDUCTOISOMERASE"/>
    <property type="match status" value="1"/>
</dbReference>
<keyword evidence="3 9" id="KW-0479">Metal-binding</keyword>
<dbReference type="InterPro" id="IPR013644">
    <property type="entry name" value="DXP_reductoisomerase_C"/>
</dbReference>
<feature type="binding site" evidence="9">
    <location>
        <position position="226"/>
    </location>
    <ligand>
        <name>1-deoxy-D-xylulose 5-phosphate</name>
        <dbReference type="ChEBI" id="CHEBI:57792"/>
    </ligand>
</feature>
<dbReference type="Pfam" id="PF13288">
    <property type="entry name" value="DXPR_C"/>
    <property type="match status" value="1"/>
</dbReference>
<dbReference type="SUPFAM" id="SSF55347">
    <property type="entry name" value="Glyceraldehyde-3-phosphate dehydrogenase-like, C-terminal domain"/>
    <property type="match status" value="1"/>
</dbReference>
<dbReference type="Gene3D" id="1.10.1740.10">
    <property type="match status" value="1"/>
</dbReference>
<dbReference type="EC" id="1.1.1.267" evidence="9"/>
<dbReference type="EMBL" id="CADCVT010000141">
    <property type="protein sequence ID" value="CAA9492049.1"/>
    <property type="molecule type" value="Genomic_DNA"/>
</dbReference>
<comment type="pathway">
    <text evidence="1 9">Isoprenoid biosynthesis; isopentenyl diphosphate biosynthesis via DXP pathway; isopentenyl diphosphate from 1-deoxy-D-xylulose 5-phosphate: step 1/6.</text>
</comment>
<dbReference type="InterPro" id="IPR026877">
    <property type="entry name" value="DXPR_C"/>
</dbReference>
<feature type="binding site" evidence="9">
    <location>
        <position position="13"/>
    </location>
    <ligand>
        <name>NADPH</name>
        <dbReference type="ChEBI" id="CHEBI:57783"/>
    </ligand>
</feature>
<dbReference type="InterPro" id="IPR013512">
    <property type="entry name" value="DXP_reductoisomerase_N"/>
</dbReference>
<comment type="function">
    <text evidence="9">Catalyzes the NADPH-dependent rearrangement and reduction of 1-deoxy-D-xylulose-5-phosphate (DXP) to 2-C-methyl-D-erythritol 4-phosphate (MEP).</text>
</comment>
<dbReference type="NCBIfam" id="TIGR00243">
    <property type="entry name" value="Dxr"/>
    <property type="match status" value="1"/>
</dbReference>
<evidence type="ECO:0000259" key="12">
    <source>
        <dbReference type="Pfam" id="PF13288"/>
    </source>
</evidence>
<feature type="binding site" evidence="9">
    <location>
        <position position="227"/>
    </location>
    <ligand>
        <name>1-deoxy-D-xylulose 5-phosphate</name>
        <dbReference type="ChEBI" id="CHEBI:57792"/>
    </ligand>
</feature>
<evidence type="ECO:0000256" key="6">
    <source>
        <dbReference type="ARBA" id="ARBA00023211"/>
    </source>
</evidence>
<dbReference type="GO" id="GO:0070402">
    <property type="term" value="F:NADPH binding"/>
    <property type="evidence" value="ECO:0007669"/>
    <property type="project" value="InterPro"/>
</dbReference>
<evidence type="ECO:0000256" key="7">
    <source>
        <dbReference type="ARBA" id="ARBA00023229"/>
    </source>
</evidence>
<sequence length="397" mass="41472">MAVARRLLLLGSTGSIGTQALDILGRRNENGGCEGAEPPTFELVGLSAERSWEQLVEQARAFGVKRIALADADAAARASEAWTDGEVLGGAEGLVRLVIESGADLVLNGLVGSAGLGPTVATLGEGIDLALANKESLVVGGELVMALAEATGAQIIPVDSEHSALHQLLAGEAPGTVTKLVLTASGGPFRGRTRAELEDVTVEEALKHPTWAMGGKITVDSATLMNKGLEVIEAHHLFGTPYDRIDVVVHPQSIVHSYVLLNDGAALAHLGNPDMRVPISYALHHPDRVDVPIRPLDLAEVGALTFEPVDVEAFPALRLAKEAAMAGGTAPCVLNAANEIAVHAFLAGRLPFLGIPAVIEETLARLPAERVRAFETLYEADRSAREHAAELAGAYAA</sequence>
<evidence type="ECO:0000259" key="10">
    <source>
        <dbReference type="Pfam" id="PF02670"/>
    </source>
</evidence>
<feature type="domain" description="1-deoxy-D-xylulose 5-phosphate reductoisomerase N-terminal" evidence="10">
    <location>
        <begin position="8"/>
        <end position="141"/>
    </location>
</feature>
<comment type="caution">
    <text evidence="9">Lacks conserved residue(s) required for the propagation of feature annotation.</text>
</comment>
<feature type="domain" description="1-deoxy-D-xylulose 5-phosphate reductoisomerase C-terminal" evidence="11">
    <location>
        <begin position="155"/>
        <end position="238"/>
    </location>
</feature>
<dbReference type="Pfam" id="PF02670">
    <property type="entry name" value="DXP_reductoisom"/>
    <property type="match status" value="1"/>
</dbReference>
<feature type="binding site" evidence="9">
    <location>
        <position position="135"/>
    </location>
    <ligand>
        <name>NADPH</name>
        <dbReference type="ChEBI" id="CHEBI:57783"/>
    </ligand>
</feature>
<evidence type="ECO:0000256" key="8">
    <source>
        <dbReference type="ARBA" id="ARBA00048543"/>
    </source>
</evidence>
<feature type="binding site" evidence="9">
    <location>
        <position position="159"/>
    </location>
    <ligand>
        <name>Mn(2+)</name>
        <dbReference type="ChEBI" id="CHEBI:29035"/>
    </ligand>
</feature>
<dbReference type="GO" id="GO:0030145">
    <property type="term" value="F:manganese ion binding"/>
    <property type="evidence" value="ECO:0007669"/>
    <property type="project" value="TreeGrafter"/>
</dbReference>
<feature type="binding site" evidence="9">
    <location>
        <position position="16"/>
    </location>
    <ligand>
        <name>NADPH</name>
        <dbReference type="ChEBI" id="CHEBI:57783"/>
    </ligand>
</feature>
<keyword evidence="5 9" id="KW-0560">Oxidoreductase</keyword>
<keyword evidence="7 9" id="KW-0414">Isoprene biosynthesis</keyword>
<dbReference type="AlphaFoldDB" id="A0A6J4SEM0"/>
<comment type="cofactor">
    <cofactor evidence="9">
        <name>Mg(2+)</name>
        <dbReference type="ChEBI" id="CHEBI:18420"/>
    </cofactor>
    <cofactor evidence="9">
        <name>Mn(2+)</name>
        <dbReference type="ChEBI" id="CHEBI:29035"/>
    </cofactor>
</comment>
<feature type="binding site" evidence="9">
    <location>
        <position position="50"/>
    </location>
    <ligand>
        <name>NADPH</name>
        <dbReference type="ChEBI" id="CHEBI:57783"/>
    </ligand>
</feature>
<dbReference type="UniPathway" id="UPA00056">
    <property type="reaction ID" value="UER00092"/>
</dbReference>
<dbReference type="SUPFAM" id="SSF69055">
    <property type="entry name" value="1-deoxy-D-xylulose-5-phosphate reductoisomerase, C-terminal domain"/>
    <property type="match status" value="1"/>
</dbReference>
<evidence type="ECO:0000259" key="11">
    <source>
        <dbReference type="Pfam" id="PF08436"/>
    </source>
</evidence>
<gene>
    <name evidence="9" type="primary">dxr</name>
    <name evidence="13" type="ORF">AVDCRST_MAG85-1283</name>
</gene>
<feature type="binding site" evidence="9">
    <location>
        <position position="214"/>
    </location>
    <ligand>
        <name>NADPH</name>
        <dbReference type="ChEBI" id="CHEBI:57783"/>
    </ligand>
</feature>
<feature type="binding site" evidence="9">
    <location>
        <position position="160"/>
    </location>
    <ligand>
        <name>1-deoxy-D-xylulose 5-phosphate</name>
        <dbReference type="ChEBI" id="CHEBI:57792"/>
    </ligand>
</feature>
<dbReference type="GO" id="GO:0016853">
    <property type="term" value="F:isomerase activity"/>
    <property type="evidence" value="ECO:0007669"/>
    <property type="project" value="UniProtKB-KW"/>
</dbReference>
<keyword evidence="13" id="KW-0413">Isomerase</keyword>
<comment type="catalytic activity">
    <reaction evidence="8">
        <text>2-C-methyl-D-erythritol 4-phosphate + NADP(+) = 1-deoxy-D-xylulose 5-phosphate + NADPH + H(+)</text>
        <dbReference type="Rhea" id="RHEA:13717"/>
        <dbReference type="ChEBI" id="CHEBI:15378"/>
        <dbReference type="ChEBI" id="CHEBI:57783"/>
        <dbReference type="ChEBI" id="CHEBI:57792"/>
        <dbReference type="ChEBI" id="CHEBI:58262"/>
        <dbReference type="ChEBI" id="CHEBI:58349"/>
        <dbReference type="EC" id="1.1.1.267"/>
    </reaction>
    <physiologicalReaction direction="right-to-left" evidence="8">
        <dbReference type="Rhea" id="RHEA:13719"/>
    </physiologicalReaction>
</comment>
<feature type="binding site" evidence="9">
    <location>
        <position position="134"/>
    </location>
    <ligand>
        <name>1-deoxy-D-xylulose 5-phosphate</name>
        <dbReference type="ChEBI" id="CHEBI:57792"/>
    </ligand>
</feature>
<dbReference type="GO" id="GO:0051484">
    <property type="term" value="P:isopentenyl diphosphate biosynthetic process, methylerythritol 4-phosphate pathway involved in terpenoid biosynthetic process"/>
    <property type="evidence" value="ECO:0007669"/>
    <property type="project" value="UniProtKB-ARBA"/>
</dbReference>
<comment type="similarity">
    <text evidence="2 9">Belongs to the DXR family.</text>
</comment>
<dbReference type="Pfam" id="PF08436">
    <property type="entry name" value="DXP_redisom_C"/>
    <property type="match status" value="1"/>
</dbReference>
<feature type="binding site" evidence="9">
    <location>
        <position position="208"/>
    </location>
    <ligand>
        <name>1-deoxy-D-xylulose 5-phosphate</name>
        <dbReference type="ChEBI" id="CHEBI:57792"/>
    </ligand>
</feature>
<feature type="binding site" evidence="9">
    <location>
        <position position="185"/>
    </location>
    <ligand>
        <name>1-deoxy-D-xylulose 5-phosphate</name>
        <dbReference type="ChEBI" id="CHEBI:57792"/>
    </ligand>
</feature>
<feature type="binding site" evidence="9">
    <location>
        <position position="221"/>
    </location>
    <ligand>
        <name>1-deoxy-D-xylulose 5-phosphate</name>
        <dbReference type="ChEBI" id="CHEBI:57792"/>
    </ligand>
</feature>
<dbReference type="InterPro" id="IPR036169">
    <property type="entry name" value="DXPR_C_sf"/>
</dbReference>
<feature type="binding site" evidence="9">
    <location>
        <position position="133"/>
    </location>
    <ligand>
        <name>NADPH</name>
        <dbReference type="ChEBI" id="CHEBI:57783"/>
    </ligand>
</feature>
<dbReference type="Gene3D" id="3.40.50.720">
    <property type="entry name" value="NAD(P)-binding Rossmann-like Domain"/>
    <property type="match status" value="1"/>
</dbReference>
<reference evidence="13" key="1">
    <citation type="submission" date="2020-02" db="EMBL/GenBank/DDBJ databases">
        <authorList>
            <person name="Meier V. D."/>
        </authorList>
    </citation>
    <scope>NUCLEOTIDE SEQUENCE</scope>
    <source>
        <strain evidence="13">AVDCRST_MAG85</strain>
    </source>
</reference>
<keyword evidence="6 9" id="KW-0464">Manganese</keyword>
<evidence type="ECO:0000256" key="4">
    <source>
        <dbReference type="ARBA" id="ARBA00022857"/>
    </source>
</evidence>
<feature type="binding site" evidence="9">
    <location>
        <position position="15"/>
    </location>
    <ligand>
        <name>NADPH</name>
        <dbReference type="ChEBI" id="CHEBI:57783"/>
    </ligand>
</feature>
<dbReference type="InterPro" id="IPR003821">
    <property type="entry name" value="DXP_reductoisomerase"/>
</dbReference>
<dbReference type="FunFam" id="3.40.50.720:FF:000045">
    <property type="entry name" value="1-deoxy-D-xylulose 5-phosphate reductoisomerase"/>
    <property type="match status" value="1"/>
</dbReference>
<evidence type="ECO:0000256" key="1">
    <source>
        <dbReference type="ARBA" id="ARBA00005094"/>
    </source>
</evidence>
<proteinExistence type="inferred from homology"/>